<sequence length="497" mass="56667">MGPTLQHASKRPLAALIAAFALAVLHQYLFYGNLLGVSYPIFVICFYLYMLLFAKDRIQQHPPGYGWMLFGSIMMLSMTYVWFDNPVFYGLNLVVIPALICLHLTLMLSFRKLSWDHIRLFTDVMDYAIPQLFRHWPAATKVARHSVSRKLGSRQKEVMSKVLIGLSIAVPLLFVILLLLSSADGMFHLALTRFPYWVGGLSLGEGLVRLAWVIIAGNVMFAYLRGFLHPKKYEWEENGEAEESPDRRQLDPIIIATVLIAINIVYVMFVIIQFSYLFGAWDGGLPADKSYAEYARSGFIELVAVSVINFSIILCTMAFGGRGGGTLITMNRYMLYLLIACSAVMLYSAYMRLDLYEAKYGYTYIRFLVHAFMIYLGLLLITACLCIAIKRISLAKCYIVISLLAYLAVNYIGMDVIIAQNNIDRFRTTGQIDASYLSRLSSDAIPLLASFGQEEYPDMKYYLKRNWGRLSRTDHDWPSFNRARYRAEQALEAYYSK</sequence>
<dbReference type="RefSeq" id="WP_219874546.1">
    <property type="nucleotide sequence ID" value="NZ_JAHZIJ010000022.1"/>
</dbReference>
<dbReference type="Proteomes" id="UP000812277">
    <property type="component" value="Unassembled WGS sequence"/>
</dbReference>
<accession>A0ABS7DBZ8</accession>
<feature type="transmembrane region" description="Helical" evidence="1">
    <location>
        <begin position="200"/>
        <end position="224"/>
    </location>
</feature>
<keyword evidence="1" id="KW-1133">Transmembrane helix</keyword>
<feature type="transmembrane region" description="Helical" evidence="1">
    <location>
        <begin position="37"/>
        <end position="54"/>
    </location>
</feature>
<reference evidence="2 3" key="1">
    <citation type="submission" date="2021-07" db="EMBL/GenBank/DDBJ databases">
        <title>Paenibacillus radiodurans sp. nov., isolated from the southeastern edge of Tengger Desert.</title>
        <authorList>
            <person name="Zhang G."/>
        </authorList>
    </citation>
    <scope>NUCLEOTIDE SEQUENCE [LARGE SCALE GENOMIC DNA]</scope>
    <source>
        <strain evidence="2 3">DT7-4</strain>
    </source>
</reference>
<feature type="transmembrane region" description="Helical" evidence="1">
    <location>
        <begin position="158"/>
        <end position="180"/>
    </location>
</feature>
<feature type="transmembrane region" description="Helical" evidence="1">
    <location>
        <begin position="298"/>
        <end position="321"/>
    </location>
</feature>
<feature type="transmembrane region" description="Helical" evidence="1">
    <location>
        <begin position="365"/>
        <end position="389"/>
    </location>
</feature>
<comment type="caution">
    <text evidence="2">The sequence shown here is derived from an EMBL/GenBank/DDBJ whole genome shotgun (WGS) entry which is preliminary data.</text>
</comment>
<feature type="transmembrane region" description="Helical" evidence="1">
    <location>
        <begin position="12"/>
        <end position="31"/>
    </location>
</feature>
<dbReference type="InterPro" id="IPR025291">
    <property type="entry name" value="DUF4153"/>
</dbReference>
<feature type="transmembrane region" description="Helical" evidence="1">
    <location>
        <begin position="66"/>
        <end position="83"/>
    </location>
</feature>
<evidence type="ECO:0000256" key="1">
    <source>
        <dbReference type="SAM" id="Phobius"/>
    </source>
</evidence>
<protein>
    <submittedName>
        <fullName evidence="2">DUF4173 domain-containing protein</fullName>
    </submittedName>
</protein>
<feature type="transmembrane region" description="Helical" evidence="1">
    <location>
        <begin position="89"/>
        <end position="110"/>
    </location>
</feature>
<gene>
    <name evidence="2" type="ORF">K0T92_21480</name>
</gene>
<evidence type="ECO:0000313" key="2">
    <source>
        <dbReference type="EMBL" id="MBW7477294.1"/>
    </source>
</evidence>
<organism evidence="2 3">
    <name type="scientific">Paenibacillus oenotherae</name>
    <dbReference type="NCBI Taxonomy" id="1435645"/>
    <lineage>
        <taxon>Bacteria</taxon>
        <taxon>Bacillati</taxon>
        <taxon>Bacillota</taxon>
        <taxon>Bacilli</taxon>
        <taxon>Bacillales</taxon>
        <taxon>Paenibacillaceae</taxon>
        <taxon>Paenibacillus</taxon>
    </lineage>
</organism>
<proteinExistence type="predicted"/>
<dbReference type="PRINTS" id="PR01988">
    <property type="entry name" value="EXPORTERBACE"/>
</dbReference>
<keyword evidence="1" id="KW-0812">Transmembrane</keyword>
<feature type="transmembrane region" description="Helical" evidence="1">
    <location>
        <begin position="333"/>
        <end position="353"/>
    </location>
</feature>
<dbReference type="Pfam" id="PF13687">
    <property type="entry name" value="DUF4153"/>
    <property type="match status" value="1"/>
</dbReference>
<dbReference type="EMBL" id="JAHZIJ010000022">
    <property type="protein sequence ID" value="MBW7477294.1"/>
    <property type="molecule type" value="Genomic_DNA"/>
</dbReference>
<feature type="transmembrane region" description="Helical" evidence="1">
    <location>
        <begin position="398"/>
        <end position="419"/>
    </location>
</feature>
<keyword evidence="1" id="KW-0472">Membrane</keyword>
<keyword evidence="3" id="KW-1185">Reference proteome</keyword>
<dbReference type="InterPro" id="IPR022324">
    <property type="entry name" value="Bacilysin_exporter_BacE_put"/>
</dbReference>
<name>A0ABS7DBZ8_9BACL</name>
<evidence type="ECO:0000313" key="3">
    <source>
        <dbReference type="Proteomes" id="UP000812277"/>
    </source>
</evidence>
<feature type="transmembrane region" description="Helical" evidence="1">
    <location>
        <begin position="253"/>
        <end position="278"/>
    </location>
</feature>